<dbReference type="EMBL" id="ML211095">
    <property type="protein sequence ID" value="TFK88909.1"/>
    <property type="molecule type" value="Genomic_DNA"/>
</dbReference>
<gene>
    <name evidence="2" type="ORF">K466DRAFT_53220</name>
</gene>
<sequence length="332" mass="34761">MFLSRLATAEARSFPVRACSRDAGGSSDAGLDDAGSTVAARRGTRAQSGRAPAGGQTSSGVPRASGGNATLALAITQAVRACWLCAATKATAAVLHSPRPLLSSSSPFPSQCAPPPPSAAVLAGSTPYRSRCTARRSSRHGPWYFSQTFLRRAFHSSLCPALPRRVRLLVARRRPPGLITVLHELSAPLDHIRTVVPGKSSVRIVRLPLAGPPSISVRKAVAIHKPSVPPSVHPPSPAWTTTPTRPLLIARSPCSPANAASHRWTPHPPSSSTSPTPPLLPILLSISPTSPIGSPTAAPLPLIRPLSVPRLPARCSPSLPSSSPRRSVRHTR</sequence>
<reference evidence="2 3" key="1">
    <citation type="journal article" date="2019" name="Nat. Ecol. Evol.">
        <title>Megaphylogeny resolves global patterns of mushroom evolution.</title>
        <authorList>
            <person name="Varga T."/>
            <person name="Krizsan K."/>
            <person name="Foldi C."/>
            <person name="Dima B."/>
            <person name="Sanchez-Garcia M."/>
            <person name="Sanchez-Ramirez S."/>
            <person name="Szollosi G.J."/>
            <person name="Szarkandi J.G."/>
            <person name="Papp V."/>
            <person name="Albert L."/>
            <person name="Andreopoulos W."/>
            <person name="Angelini C."/>
            <person name="Antonin V."/>
            <person name="Barry K.W."/>
            <person name="Bougher N.L."/>
            <person name="Buchanan P."/>
            <person name="Buyck B."/>
            <person name="Bense V."/>
            <person name="Catcheside P."/>
            <person name="Chovatia M."/>
            <person name="Cooper J."/>
            <person name="Damon W."/>
            <person name="Desjardin D."/>
            <person name="Finy P."/>
            <person name="Geml J."/>
            <person name="Haridas S."/>
            <person name="Hughes K."/>
            <person name="Justo A."/>
            <person name="Karasinski D."/>
            <person name="Kautmanova I."/>
            <person name="Kiss B."/>
            <person name="Kocsube S."/>
            <person name="Kotiranta H."/>
            <person name="LaButti K.M."/>
            <person name="Lechner B.E."/>
            <person name="Liimatainen K."/>
            <person name="Lipzen A."/>
            <person name="Lukacs Z."/>
            <person name="Mihaltcheva S."/>
            <person name="Morgado L.N."/>
            <person name="Niskanen T."/>
            <person name="Noordeloos M.E."/>
            <person name="Ohm R.A."/>
            <person name="Ortiz-Santana B."/>
            <person name="Ovrebo C."/>
            <person name="Racz N."/>
            <person name="Riley R."/>
            <person name="Savchenko A."/>
            <person name="Shiryaev A."/>
            <person name="Soop K."/>
            <person name="Spirin V."/>
            <person name="Szebenyi C."/>
            <person name="Tomsovsky M."/>
            <person name="Tulloss R.E."/>
            <person name="Uehling J."/>
            <person name="Grigoriev I.V."/>
            <person name="Vagvolgyi C."/>
            <person name="Papp T."/>
            <person name="Martin F.M."/>
            <person name="Miettinen O."/>
            <person name="Hibbett D.S."/>
            <person name="Nagy L.G."/>
        </authorList>
    </citation>
    <scope>NUCLEOTIDE SEQUENCE [LARGE SCALE GENOMIC DNA]</scope>
    <source>
        <strain evidence="2 3">HHB13444</strain>
    </source>
</reference>
<evidence type="ECO:0000256" key="1">
    <source>
        <dbReference type="SAM" id="MobiDB-lite"/>
    </source>
</evidence>
<name>A0A5C3PJ45_9APHY</name>
<feature type="region of interest" description="Disordered" evidence="1">
    <location>
        <begin position="313"/>
        <end position="332"/>
    </location>
</feature>
<feature type="compositionally biased region" description="Low complexity" evidence="1">
    <location>
        <begin position="313"/>
        <end position="325"/>
    </location>
</feature>
<accession>A0A5C3PJ45</accession>
<feature type="compositionally biased region" description="Low complexity" evidence="1">
    <location>
        <begin position="21"/>
        <end position="36"/>
    </location>
</feature>
<evidence type="ECO:0000313" key="3">
    <source>
        <dbReference type="Proteomes" id="UP000308197"/>
    </source>
</evidence>
<keyword evidence="3" id="KW-1185">Reference proteome</keyword>
<evidence type="ECO:0000313" key="2">
    <source>
        <dbReference type="EMBL" id="TFK88909.1"/>
    </source>
</evidence>
<organism evidence="2 3">
    <name type="scientific">Polyporus arcularius HHB13444</name>
    <dbReference type="NCBI Taxonomy" id="1314778"/>
    <lineage>
        <taxon>Eukaryota</taxon>
        <taxon>Fungi</taxon>
        <taxon>Dikarya</taxon>
        <taxon>Basidiomycota</taxon>
        <taxon>Agaricomycotina</taxon>
        <taxon>Agaricomycetes</taxon>
        <taxon>Polyporales</taxon>
        <taxon>Polyporaceae</taxon>
        <taxon>Polyporus</taxon>
    </lineage>
</organism>
<proteinExistence type="predicted"/>
<dbReference type="Proteomes" id="UP000308197">
    <property type="component" value="Unassembled WGS sequence"/>
</dbReference>
<dbReference type="InParanoid" id="A0A5C3PJ45"/>
<protein>
    <submittedName>
        <fullName evidence="2">Uncharacterized protein</fullName>
    </submittedName>
</protein>
<feature type="region of interest" description="Disordered" evidence="1">
    <location>
        <begin position="21"/>
        <end position="64"/>
    </location>
</feature>
<dbReference type="AlphaFoldDB" id="A0A5C3PJ45"/>
<feature type="region of interest" description="Disordered" evidence="1">
    <location>
        <begin position="257"/>
        <end position="276"/>
    </location>
</feature>